<protein>
    <submittedName>
        <fullName evidence="2">Uncharacterized protein</fullName>
    </submittedName>
</protein>
<dbReference type="AlphaFoldDB" id="A0AAD6BD27"/>
<sequence length="90" mass="10064">ALHSRVTDQAQKTLSEGDSRKSLKPGDYKKMDLLIHIYLLQSSFLKDYATVSQHELTLWLGVCCQQPALLKARSDNLAPMTRLATAQFTG</sequence>
<feature type="non-terminal residue" evidence="2">
    <location>
        <position position="90"/>
    </location>
</feature>
<accession>A0AAD6BD27</accession>
<evidence type="ECO:0000313" key="3">
    <source>
        <dbReference type="Proteomes" id="UP001219934"/>
    </source>
</evidence>
<comment type="caution">
    <text evidence="2">The sequence shown here is derived from an EMBL/GenBank/DDBJ whole genome shotgun (WGS) entry which is preliminary data.</text>
</comment>
<gene>
    <name evidence="2" type="ORF">JOQ06_026967</name>
</gene>
<name>A0AAD6BD27_9TELE</name>
<evidence type="ECO:0000256" key="1">
    <source>
        <dbReference type="SAM" id="MobiDB-lite"/>
    </source>
</evidence>
<feature type="non-terminal residue" evidence="2">
    <location>
        <position position="1"/>
    </location>
</feature>
<proteinExistence type="predicted"/>
<feature type="region of interest" description="Disordered" evidence="1">
    <location>
        <begin position="1"/>
        <end position="26"/>
    </location>
</feature>
<organism evidence="2 3">
    <name type="scientific">Pogonophryne albipinna</name>
    <dbReference type="NCBI Taxonomy" id="1090488"/>
    <lineage>
        <taxon>Eukaryota</taxon>
        <taxon>Metazoa</taxon>
        <taxon>Chordata</taxon>
        <taxon>Craniata</taxon>
        <taxon>Vertebrata</taxon>
        <taxon>Euteleostomi</taxon>
        <taxon>Actinopterygii</taxon>
        <taxon>Neopterygii</taxon>
        <taxon>Teleostei</taxon>
        <taxon>Neoteleostei</taxon>
        <taxon>Acanthomorphata</taxon>
        <taxon>Eupercaria</taxon>
        <taxon>Perciformes</taxon>
        <taxon>Notothenioidei</taxon>
        <taxon>Pogonophryne</taxon>
    </lineage>
</organism>
<dbReference type="EMBL" id="JAPTMU010000007">
    <property type="protein sequence ID" value="KAJ4940671.1"/>
    <property type="molecule type" value="Genomic_DNA"/>
</dbReference>
<evidence type="ECO:0000313" key="2">
    <source>
        <dbReference type="EMBL" id="KAJ4940671.1"/>
    </source>
</evidence>
<feature type="compositionally biased region" description="Basic and acidic residues" evidence="1">
    <location>
        <begin position="15"/>
        <end position="26"/>
    </location>
</feature>
<dbReference type="Proteomes" id="UP001219934">
    <property type="component" value="Unassembled WGS sequence"/>
</dbReference>
<reference evidence="2" key="1">
    <citation type="submission" date="2022-11" db="EMBL/GenBank/DDBJ databases">
        <title>Chromosome-level genome of Pogonophryne albipinna.</title>
        <authorList>
            <person name="Jo E."/>
        </authorList>
    </citation>
    <scope>NUCLEOTIDE SEQUENCE</scope>
    <source>
        <strain evidence="2">SGF0006</strain>
        <tissue evidence="2">Muscle</tissue>
    </source>
</reference>
<keyword evidence="3" id="KW-1185">Reference proteome</keyword>